<evidence type="ECO:0000259" key="4">
    <source>
        <dbReference type="Pfam" id="PF25954"/>
    </source>
</evidence>
<evidence type="ECO:0000313" key="7">
    <source>
        <dbReference type="Proteomes" id="UP000585721"/>
    </source>
</evidence>
<dbReference type="Gene3D" id="2.40.420.20">
    <property type="match status" value="1"/>
</dbReference>
<protein>
    <submittedName>
        <fullName evidence="6">RND family efflux transporter MFP subunit</fullName>
    </submittedName>
</protein>
<evidence type="ECO:0000259" key="5">
    <source>
        <dbReference type="Pfam" id="PF25989"/>
    </source>
</evidence>
<gene>
    <name evidence="6" type="ORF">HNR75_001662</name>
</gene>
<dbReference type="InterPro" id="IPR058637">
    <property type="entry name" value="YknX-like_C"/>
</dbReference>
<dbReference type="EMBL" id="JACHGR010000005">
    <property type="protein sequence ID" value="MBB6055744.1"/>
    <property type="molecule type" value="Genomic_DNA"/>
</dbReference>
<evidence type="ECO:0000256" key="1">
    <source>
        <dbReference type="ARBA" id="ARBA00009477"/>
    </source>
</evidence>
<dbReference type="Pfam" id="PF25989">
    <property type="entry name" value="YknX_C"/>
    <property type="match status" value="1"/>
</dbReference>
<dbReference type="RefSeq" id="WP_188026494.1">
    <property type="nucleotide sequence ID" value="NZ_JACHGR010000005.1"/>
</dbReference>
<organism evidence="6 7">
    <name type="scientific">Tolumonas osonensis</name>
    <dbReference type="NCBI Taxonomy" id="675874"/>
    <lineage>
        <taxon>Bacteria</taxon>
        <taxon>Pseudomonadati</taxon>
        <taxon>Pseudomonadota</taxon>
        <taxon>Gammaproteobacteria</taxon>
        <taxon>Aeromonadales</taxon>
        <taxon>Aeromonadaceae</taxon>
        <taxon>Tolumonas</taxon>
    </lineage>
</organism>
<evidence type="ECO:0000256" key="2">
    <source>
        <dbReference type="SAM" id="Phobius"/>
    </source>
</evidence>
<keyword evidence="2" id="KW-1133">Transmembrane helix</keyword>
<keyword evidence="2" id="KW-0472">Membrane</keyword>
<dbReference type="GO" id="GO:0015562">
    <property type="term" value="F:efflux transmembrane transporter activity"/>
    <property type="evidence" value="ECO:0007669"/>
    <property type="project" value="TreeGrafter"/>
</dbReference>
<dbReference type="PANTHER" id="PTHR30469">
    <property type="entry name" value="MULTIDRUG RESISTANCE PROTEIN MDTA"/>
    <property type="match status" value="1"/>
</dbReference>
<feature type="domain" description="Multidrug resistance protein MdtA-like barrel-sandwich hybrid" evidence="3">
    <location>
        <begin position="65"/>
        <end position="176"/>
    </location>
</feature>
<name>A0A841G9D1_9GAMM</name>
<dbReference type="NCBIfam" id="TIGR01730">
    <property type="entry name" value="RND_mfp"/>
    <property type="match status" value="1"/>
</dbReference>
<dbReference type="InterPro" id="IPR058792">
    <property type="entry name" value="Beta-barrel_RND_2"/>
</dbReference>
<dbReference type="Pfam" id="PF25917">
    <property type="entry name" value="BSH_RND"/>
    <property type="match status" value="1"/>
</dbReference>
<accession>A0A841G9D1</accession>
<evidence type="ECO:0000313" key="6">
    <source>
        <dbReference type="EMBL" id="MBB6055744.1"/>
    </source>
</evidence>
<feature type="domain" description="CusB-like beta-barrel" evidence="4">
    <location>
        <begin position="189"/>
        <end position="246"/>
    </location>
</feature>
<comment type="caution">
    <text evidence="6">The sequence shown here is derived from an EMBL/GenBank/DDBJ whole genome shotgun (WGS) entry which is preliminary data.</text>
</comment>
<dbReference type="Proteomes" id="UP000585721">
    <property type="component" value="Unassembled WGS sequence"/>
</dbReference>
<keyword evidence="2" id="KW-0812">Transmembrane</keyword>
<dbReference type="PANTHER" id="PTHR30469:SF33">
    <property type="entry name" value="SLR1207 PROTEIN"/>
    <property type="match status" value="1"/>
</dbReference>
<proteinExistence type="inferred from homology"/>
<feature type="domain" description="YknX-like C-terminal permuted SH3-like" evidence="5">
    <location>
        <begin position="270"/>
        <end position="330"/>
    </location>
</feature>
<feature type="transmembrane region" description="Helical" evidence="2">
    <location>
        <begin position="7"/>
        <end position="26"/>
    </location>
</feature>
<dbReference type="GO" id="GO:1990281">
    <property type="term" value="C:efflux pump complex"/>
    <property type="evidence" value="ECO:0007669"/>
    <property type="project" value="TreeGrafter"/>
</dbReference>
<dbReference type="InterPro" id="IPR058625">
    <property type="entry name" value="MdtA-like_BSH"/>
</dbReference>
<dbReference type="SUPFAM" id="SSF111369">
    <property type="entry name" value="HlyD-like secretion proteins"/>
    <property type="match status" value="1"/>
</dbReference>
<dbReference type="Pfam" id="PF25954">
    <property type="entry name" value="Beta-barrel_RND_2"/>
    <property type="match status" value="1"/>
</dbReference>
<keyword evidence="7" id="KW-1185">Reference proteome</keyword>
<dbReference type="AlphaFoldDB" id="A0A841G9D1"/>
<dbReference type="Gene3D" id="2.40.30.170">
    <property type="match status" value="1"/>
</dbReference>
<comment type="similarity">
    <text evidence="1">Belongs to the membrane fusion protein (MFP) (TC 8.A.1) family.</text>
</comment>
<dbReference type="Gene3D" id="1.10.287.470">
    <property type="entry name" value="Helix hairpin bin"/>
    <property type="match status" value="1"/>
</dbReference>
<reference evidence="6 7" key="1">
    <citation type="submission" date="2020-08" db="EMBL/GenBank/DDBJ databases">
        <title>Genomic Encyclopedia of Type Strains, Phase IV (KMG-IV): sequencing the most valuable type-strain genomes for metagenomic binning, comparative biology and taxonomic classification.</title>
        <authorList>
            <person name="Goeker M."/>
        </authorList>
    </citation>
    <scope>NUCLEOTIDE SEQUENCE [LARGE SCALE GENOMIC DNA]</scope>
    <source>
        <strain evidence="6 7">DSM 22975</strain>
    </source>
</reference>
<evidence type="ECO:0000259" key="3">
    <source>
        <dbReference type="Pfam" id="PF25917"/>
    </source>
</evidence>
<sequence length="341" mass="37770">MLTWRKAFLIFLLLTVAVAGAIYFYLPLSVNVAYPSRGQVVEAVYTTGTIEPDPPIRVATERAARLTALLADEGMQVKTGQVLARFDDAELQATLREMQIRQRNAENNFSRVGRLYQRSMVSAEQLDQARTEAEAAREVTRRTLAQIKALTLISPVDGEIIKRDGEVGNYIPANQVVFSLRKSATQLRLTAEVDEEDIPRVKPAQRVLITADAFPGKVFEGSIREITPEGDPVTRSYRVRISLSDDVPFFIGMTAESNILVSQRDNALLVPNSSVLDNAVWLVKDGKAFRQPVKTGVKNADKTEITEGLTGKEAVIVDPPEKLTNGQSVREAWLRQSDKSS</sequence>
<dbReference type="InterPro" id="IPR006143">
    <property type="entry name" value="RND_pump_MFP"/>
</dbReference>
<dbReference type="Gene3D" id="2.40.50.100">
    <property type="match status" value="1"/>
</dbReference>